<evidence type="ECO:0000313" key="2">
    <source>
        <dbReference type="EMBL" id="QQB47138.1"/>
    </source>
</evidence>
<reference evidence="2 3" key="1">
    <citation type="submission" date="2020-12" db="EMBL/GenBank/DDBJ databases">
        <title>FDA dAtabase for Regulatory Grade micrObial Sequences (FDA-ARGOS): Supporting development and validation of Infectious Disease Dx tests.</title>
        <authorList>
            <person name="Sproer C."/>
            <person name="Gronow S."/>
            <person name="Severitt S."/>
            <person name="Schroder I."/>
            <person name="Tallon L."/>
            <person name="Sadzewicz L."/>
            <person name="Zhao X."/>
            <person name="Boylan J."/>
            <person name="Ott S."/>
            <person name="Bowen H."/>
            <person name="Vavikolanu K."/>
            <person name="Mehta A."/>
            <person name="Aluvathingal J."/>
            <person name="Nadendla S."/>
            <person name="Lowell S."/>
            <person name="Myers T."/>
            <person name="Yan Y."/>
            <person name="Sichtig H."/>
        </authorList>
    </citation>
    <scope>NUCLEOTIDE SEQUENCE [LARGE SCALE GENOMIC DNA]</scope>
    <source>
        <strain evidence="2 3">FDAARGOS_1053</strain>
    </source>
</reference>
<keyword evidence="1" id="KW-0812">Transmembrane</keyword>
<dbReference type="AlphaFoldDB" id="A0A7T4EGZ5"/>
<feature type="transmembrane region" description="Helical" evidence="1">
    <location>
        <begin position="223"/>
        <end position="244"/>
    </location>
</feature>
<feature type="transmembrane region" description="Helical" evidence="1">
    <location>
        <begin position="251"/>
        <end position="271"/>
    </location>
</feature>
<dbReference type="RefSeq" id="WP_084036489.1">
    <property type="nucleotide sequence ID" value="NZ_CP066007.1"/>
</dbReference>
<dbReference type="GeneID" id="92761050"/>
<dbReference type="Proteomes" id="UP000596145">
    <property type="component" value="Chromosome"/>
</dbReference>
<keyword evidence="1" id="KW-1133">Transmembrane helix</keyword>
<organism evidence="2 3">
    <name type="scientific">Corynebacterium glucuronolyticum</name>
    <dbReference type="NCBI Taxonomy" id="39791"/>
    <lineage>
        <taxon>Bacteria</taxon>
        <taxon>Bacillati</taxon>
        <taxon>Actinomycetota</taxon>
        <taxon>Actinomycetes</taxon>
        <taxon>Mycobacteriales</taxon>
        <taxon>Corynebacteriaceae</taxon>
        <taxon>Corynebacterium</taxon>
    </lineage>
</organism>
<keyword evidence="1" id="KW-0472">Membrane</keyword>
<gene>
    <name evidence="2" type="ORF">I6I10_04305</name>
</gene>
<accession>A0A7T4EGZ5</accession>
<dbReference type="EMBL" id="CP066007">
    <property type="protein sequence ID" value="QQB47138.1"/>
    <property type="molecule type" value="Genomic_DNA"/>
</dbReference>
<feature type="transmembrane region" description="Helical" evidence="1">
    <location>
        <begin position="50"/>
        <end position="70"/>
    </location>
</feature>
<proteinExistence type="predicted"/>
<protein>
    <submittedName>
        <fullName evidence="2">Uncharacterized protein</fullName>
    </submittedName>
</protein>
<dbReference type="OrthoDB" id="3218196at2"/>
<evidence type="ECO:0000313" key="3">
    <source>
        <dbReference type="Proteomes" id="UP000596145"/>
    </source>
</evidence>
<evidence type="ECO:0000256" key="1">
    <source>
        <dbReference type="SAM" id="Phobius"/>
    </source>
</evidence>
<name>A0A7T4EGZ5_9CORY</name>
<sequence length="455" mass="48957">MARIVGADDSWLDVPRTLAVRRRDKIKEWIGQPIQWLRGAGDFVRTTPGIMAAMTLIISVTLLAAGIVTLTSTDARRTSYQELSQTMEPASYAAHNLYTSLALTDTLAVTGLAEFGSNSRQEQTAYLEPLNRAALAGNETAANASGADELMAVARANQNLPTYAGLVMAARMNVRAGNPIGSAYMAEANALMREQLLPAAGEVFRSSSDRVQAQLRNLTMPQWWSVGLLALAFVLLVLAQLWLARRTRRRLNIGFLAANLLVAIALVWLSGSNAVAYHAASVGTHEAATPYTALTDARIVAQQARTAETLALVRRGAFNESQVSFDDATVQVEDAIKQFDHSALNPTSQEDVATARAALYYWESVHADFVEALEKGDYEASTRLALAPGNSTGEAFTGLDAALTTLIDASRAGTRSYITQGLRSTTGTGVGVLTLSVLALLAIWLGIRPRLQEYL</sequence>
<feature type="transmembrane region" description="Helical" evidence="1">
    <location>
        <begin position="429"/>
        <end position="447"/>
    </location>
</feature>